<accession>A0ABR1ZT42</accession>
<feature type="region of interest" description="Disordered" evidence="1">
    <location>
        <begin position="47"/>
        <end position="77"/>
    </location>
</feature>
<feature type="compositionally biased region" description="Basic and acidic residues" evidence="1">
    <location>
        <begin position="184"/>
        <end position="217"/>
    </location>
</feature>
<gene>
    <name evidence="2" type="ORF">V6N11_046773</name>
</gene>
<reference evidence="2 3" key="1">
    <citation type="journal article" date="2024" name="G3 (Bethesda)">
        <title>Genome assembly of Hibiscus sabdariffa L. provides insights into metabolisms of medicinal natural products.</title>
        <authorList>
            <person name="Kim T."/>
        </authorList>
    </citation>
    <scope>NUCLEOTIDE SEQUENCE [LARGE SCALE GENOMIC DNA]</scope>
    <source>
        <strain evidence="2">TK-2024</strain>
        <tissue evidence="2">Old leaves</tissue>
    </source>
</reference>
<dbReference type="Proteomes" id="UP001396334">
    <property type="component" value="Unassembled WGS sequence"/>
</dbReference>
<feature type="region of interest" description="Disordered" evidence="1">
    <location>
        <begin position="126"/>
        <end position="272"/>
    </location>
</feature>
<keyword evidence="3" id="KW-1185">Reference proteome</keyword>
<protein>
    <submittedName>
        <fullName evidence="2">Uncharacterized protein</fullName>
    </submittedName>
</protein>
<comment type="caution">
    <text evidence="2">The sequence shown here is derived from an EMBL/GenBank/DDBJ whole genome shotgun (WGS) entry which is preliminary data.</text>
</comment>
<evidence type="ECO:0000313" key="2">
    <source>
        <dbReference type="EMBL" id="KAK8483864.1"/>
    </source>
</evidence>
<organism evidence="2 3">
    <name type="scientific">Hibiscus sabdariffa</name>
    <name type="common">roselle</name>
    <dbReference type="NCBI Taxonomy" id="183260"/>
    <lineage>
        <taxon>Eukaryota</taxon>
        <taxon>Viridiplantae</taxon>
        <taxon>Streptophyta</taxon>
        <taxon>Embryophyta</taxon>
        <taxon>Tracheophyta</taxon>
        <taxon>Spermatophyta</taxon>
        <taxon>Magnoliopsida</taxon>
        <taxon>eudicotyledons</taxon>
        <taxon>Gunneridae</taxon>
        <taxon>Pentapetalae</taxon>
        <taxon>rosids</taxon>
        <taxon>malvids</taxon>
        <taxon>Malvales</taxon>
        <taxon>Malvaceae</taxon>
        <taxon>Malvoideae</taxon>
        <taxon>Hibiscus</taxon>
    </lineage>
</organism>
<feature type="compositionally biased region" description="Basic and acidic residues" evidence="1">
    <location>
        <begin position="244"/>
        <end position="257"/>
    </location>
</feature>
<name>A0ABR1ZT42_9ROSI</name>
<dbReference type="EMBL" id="JBBPBN010000614">
    <property type="protein sequence ID" value="KAK8483864.1"/>
    <property type="molecule type" value="Genomic_DNA"/>
</dbReference>
<proteinExistence type="predicted"/>
<evidence type="ECO:0000256" key="1">
    <source>
        <dbReference type="SAM" id="MobiDB-lite"/>
    </source>
</evidence>
<evidence type="ECO:0000313" key="3">
    <source>
        <dbReference type="Proteomes" id="UP001396334"/>
    </source>
</evidence>
<sequence length="293" mass="31787">MALRGPGRRDGQGPRLDRSGLASGAYGCWAGLGRIPRIELLVLRQSRHGEASSVGRGRTGEPRGRQGSGRHSNRGHERHAIDVPVHNERAAVTGSSPHQARGLLARCKACAQHGQRPCIVQQIERNPWPSSGSVESRKGQHQDPISGGQRQTSHTGPDHLGHKGPAICGYRKRQKAVQNGAAQKGEETPGRRKPDIAQGDEQRTGCDKANRAPEKPKKAAYAQPPCTERYTPIANAATTSKTKTLTEEENHSKEARSRAYQGEDEGPQRTTAVAEQTFNPVRKEGMAARDGRK</sequence>